<name>A0A6J5SGA9_9CAUD</name>
<evidence type="ECO:0000313" key="4">
    <source>
        <dbReference type="EMBL" id="CAB4199462.1"/>
    </source>
</evidence>
<gene>
    <name evidence="3" type="ORF">UFOVP1091_54</name>
    <name evidence="4" type="ORF">UFOVP1335_47</name>
    <name evidence="5" type="ORF">UFOVP1445_54</name>
    <name evidence="2" type="ORF">UFOVP914_13</name>
</gene>
<protein>
    <submittedName>
        <fullName evidence="5">Uncharacterized protein</fullName>
    </submittedName>
</protein>
<dbReference type="EMBL" id="LR796864">
    <property type="protein sequence ID" value="CAB4171200.1"/>
    <property type="molecule type" value="Genomic_DNA"/>
</dbReference>
<reference evidence="5" key="1">
    <citation type="submission" date="2020-05" db="EMBL/GenBank/DDBJ databases">
        <authorList>
            <person name="Chiriac C."/>
            <person name="Salcher M."/>
            <person name="Ghai R."/>
            <person name="Kavagutti S V."/>
        </authorList>
    </citation>
    <scope>NUCLEOTIDE SEQUENCE</scope>
</reference>
<dbReference type="EMBL" id="LR797033">
    <property type="protein sequence ID" value="CAB4183380.1"/>
    <property type="molecule type" value="Genomic_DNA"/>
</dbReference>
<evidence type="ECO:0000256" key="1">
    <source>
        <dbReference type="SAM" id="MobiDB-lite"/>
    </source>
</evidence>
<dbReference type="EMBL" id="LR797381">
    <property type="protein sequence ID" value="CAB4213033.1"/>
    <property type="molecule type" value="Genomic_DNA"/>
</dbReference>
<accession>A0A6J5SGA9</accession>
<evidence type="ECO:0000313" key="3">
    <source>
        <dbReference type="EMBL" id="CAB4183380.1"/>
    </source>
</evidence>
<proteinExistence type="predicted"/>
<dbReference type="EMBL" id="LR797281">
    <property type="protein sequence ID" value="CAB4199462.1"/>
    <property type="molecule type" value="Genomic_DNA"/>
</dbReference>
<organism evidence="5">
    <name type="scientific">uncultured Caudovirales phage</name>
    <dbReference type="NCBI Taxonomy" id="2100421"/>
    <lineage>
        <taxon>Viruses</taxon>
        <taxon>Duplodnaviria</taxon>
        <taxon>Heunggongvirae</taxon>
        <taxon>Uroviricota</taxon>
        <taxon>Caudoviricetes</taxon>
        <taxon>Peduoviridae</taxon>
        <taxon>Maltschvirus</taxon>
        <taxon>Maltschvirus maltsch</taxon>
    </lineage>
</organism>
<sequence>MKPVIVLWTDAYSEDEWMNLDSYSPKPETPNVTIGYIVHDQNNYLHVASTIDQDGSNFCGTMAIPHEMIICVASLTLDIVQKLYGDTEHFKEYKNGKFSQRPEITCFLNPEETVSETPLEPSPWNPIKAD</sequence>
<evidence type="ECO:0000313" key="2">
    <source>
        <dbReference type="EMBL" id="CAB4171200.1"/>
    </source>
</evidence>
<feature type="region of interest" description="Disordered" evidence="1">
    <location>
        <begin position="111"/>
        <end position="130"/>
    </location>
</feature>
<evidence type="ECO:0000313" key="5">
    <source>
        <dbReference type="EMBL" id="CAB4213033.1"/>
    </source>
</evidence>